<dbReference type="InterPro" id="IPR049452">
    <property type="entry name" value="Anoctamin_TM"/>
</dbReference>
<keyword evidence="3 5" id="KW-1133">Transmembrane helix</keyword>
<protein>
    <submittedName>
        <fullName evidence="7">Anoctamin</fullName>
    </submittedName>
</protein>
<dbReference type="Proteomes" id="UP000243217">
    <property type="component" value="Unassembled WGS sequence"/>
</dbReference>
<evidence type="ECO:0000256" key="2">
    <source>
        <dbReference type="ARBA" id="ARBA00022692"/>
    </source>
</evidence>
<dbReference type="PANTHER" id="PTHR12308">
    <property type="entry name" value="ANOCTAMIN"/>
    <property type="match status" value="1"/>
</dbReference>
<feature type="transmembrane region" description="Helical" evidence="5">
    <location>
        <begin position="160"/>
        <end position="182"/>
    </location>
</feature>
<dbReference type="GO" id="GO:0016020">
    <property type="term" value="C:membrane"/>
    <property type="evidence" value="ECO:0007669"/>
    <property type="project" value="UniProtKB-SubCell"/>
</dbReference>
<dbReference type="EMBL" id="JNBS01002072">
    <property type="protein sequence ID" value="OQR95623.1"/>
    <property type="molecule type" value="Genomic_DNA"/>
</dbReference>
<keyword evidence="4 5" id="KW-0472">Membrane</keyword>
<proteinExistence type="predicted"/>
<name>A0A1V9ZCA0_9STRA</name>
<sequence length="232" mass="26980">MVLLVTTGIFYLVGDKNKDKYALSINGHVIPYGSMVVAFLNILQIYVMYHLYDSTSLRMNDYENHETEFDYEANYIQLPSIFIEGRCASGNCFDELLYCLIIIYGSQINKRKHNYEESNNTNRGVNEKANSSDAFGFSLQEQYFKSHYGWQGTFDNYLEMILQFVLSLVNIIIEIQVDGFRLKDDCRRPRPRITANIDLWNQVLEVFVIIAVLTNGYVIFYTYELDSSYPST</sequence>
<dbReference type="AlphaFoldDB" id="A0A1V9ZCA0"/>
<keyword evidence="2 5" id="KW-0812">Transmembrane</keyword>
<organism evidence="7 8">
    <name type="scientific">Thraustotheca clavata</name>
    <dbReference type="NCBI Taxonomy" id="74557"/>
    <lineage>
        <taxon>Eukaryota</taxon>
        <taxon>Sar</taxon>
        <taxon>Stramenopiles</taxon>
        <taxon>Oomycota</taxon>
        <taxon>Saprolegniomycetes</taxon>
        <taxon>Saprolegniales</taxon>
        <taxon>Achlyaceae</taxon>
        <taxon>Thraustotheca</taxon>
    </lineage>
</organism>
<evidence type="ECO:0000256" key="5">
    <source>
        <dbReference type="SAM" id="Phobius"/>
    </source>
</evidence>
<feature type="transmembrane region" description="Helical" evidence="5">
    <location>
        <begin position="203"/>
        <end position="223"/>
    </location>
</feature>
<feature type="domain" description="Anoctamin transmembrane" evidence="6">
    <location>
        <begin position="95"/>
        <end position="223"/>
    </location>
</feature>
<reference evidence="7 8" key="1">
    <citation type="journal article" date="2014" name="Genome Biol. Evol.">
        <title>The secreted proteins of Achlya hypogyna and Thraustotheca clavata identify the ancestral oomycete secretome and reveal gene acquisitions by horizontal gene transfer.</title>
        <authorList>
            <person name="Misner I."/>
            <person name="Blouin N."/>
            <person name="Leonard G."/>
            <person name="Richards T.A."/>
            <person name="Lane C.E."/>
        </authorList>
    </citation>
    <scope>NUCLEOTIDE SEQUENCE [LARGE SCALE GENOMIC DNA]</scope>
    <source>
        <strain evidence="7 8">ATCC 34112</strain>
    </source>
</reference>
<gene>
    <name evidence="7" type="ORF">THRCLA_22101</name>
</gene>
<dbReference type="Pfam" id="PF04547">
    <property type="entry name" value="Anoctamin"/>
    <property type="match status" value="1"/>
</dbReference>
<accession>A0A1V9ZCA0</accession>
<evidence type="ECO:0000256" key="1">
    <source>
        <dbReference type="ARBA" id="ARBA00004141"/>
    </source>
</evidence>
<feature type="transmembrane region" description="Helical" evidence="5">
    <location>
        <begin position="29"/>
        <end position="52"/>
    </location>
</feature>
<evidence type="ECO:0000259" key="6">
    <source>
        <dbReference type="Pfam" id="PF04547"/>
    </source>
</evidence>
<comment type="caution">
    <text evidence="7">The sequence shown here is derived from an EMBL/GenBank/DDBJ whole genome shotgun (WGS) entry which is preliminary data.</text>
</comment>
<dbReference type="GO" id="GO:0005254">
    <property type="term" value="F:chloride channel activity"/>
    <property type="evidence" value="ECO:0007669"/>
    <property type="project" value="TreeGrafter"/>
</dbReference>
<comment type="subcellular location">
    <subcellularLocation>
        <location evidence="1">Membrane</location>
        <topology evidence="1">Multi-pass membrane protein</topology>
    </subcellularLocation>
</comment>
<evidence type="ECO:0000256" key="4">
    <source>
        <dbReference type="ARBA" id="ARBA00023136"/>
    </source>
</evidence>
<dbReference type="PANTHER" id="PTHR12308:SF73">
    <property type="entry name" value="ANOCTAMIN"/>
    <property type="match status" value="1"/>
</dbReference>
<keyword evidence="8" id="KW-1185">Reference proteome</keyword>
<evidence type="ECO:0000313" key="8">
    <source>
        <dbReference type="Proteomes" id="UP000243217"/>
    </source>
</evidence>
<evidence type="ECO:0000313" key="7">
    <source>
        <dbReference type="EMBL" id="OQR95623.1"/>
    </source>
</evidence>
<dbReference type="OrthoDB" id="296386at2759"/>
<dbReference type="InterPro" id="IPR007632">
    <property type="entry name" value="Anoctamin"/>
</dbReference>
<evidence type="ECO:0000256" key="3">
    <source>
        <dbReference type="ARBA" id="ARBA00022989"/>
    </source>
</evidence>